<accession>A0AAD0RS31</accession>
<dbReference type="Proteomes" id="UP000259465">
    <property type="component" value="Chromosome"/>
</dbReference>
<dbReference type="AlphaFoldDB" id="A0AAD0RS31"/>
<evidence type="ECO:0008006" key="3">
    <source>
        <dbReference type="Google" id="ProtNLM"/>
    </source>
</evidence>
<reference evidence="1 2" key="1">
    <citation type="submission" date="2018-08" db="EMBL/GenBank/DDBJ databases">
        <title>Complete genome sequence of JP2-74.</title>
        <authorList>
            <person name="Wu L."/>
        </authorList>
    </citation>
    <scope>NUCLEOTIDE SEQUENCE [LARGE SCALE GENOMIC DNA]</scope>
    <source>
        <strain evidence="1 2">JP2-74</strain>
    </source>
</reference>
<gene>
    <name evidence="1" type="ORF">D1345_09185</name>
</gene>
<keyword evidence="2" id="KW-1185">Reference proteome</keyword>
<organism evidence="1 2">
    <name type="scientific">Chromobacterium rhizoryzae</name>
    <dbReference type="NCBI Taxonomy" id="1778675"/>
    <lineage>
        <taxon>Bacteria</taxon>
        <taxon>Pseudomonadati</taxon>
        <taxon>Pseudomonadota</taxon>
        <taxon>Betaproteobacteria</taxon>
        <taxon>Neisseriales</taxon>
        <taxon>Chromobacteriaceae</taxon>
        <taxon>Chromobacterium</taxon>
    </lineage>
</organism>
<evidence type="ECO:0000313" key="2">
    <source>
        <dbReference type="Proteomes" id="UP000259465"/>
    </source>
</evidence>
<dbReference type="EMBL" id="CP031968">
    <property type="protein sequence ID" value="AXT46350.1"/>
    <property type="molecule type" value="Genomic_DNA"/>
</dbReference>
<evidence type="ECO:0000313" key="1">
    <source>
        <dbReference type="EMBL" id="AXT46350.1"/>
    </source>
</evidence>
<dbReference type="RefSeq" id="WP_118267315.1">
    <property type="nucleotide sequence ID" value="NZ_CP031968.1"/>
</dbReference>
<sequence length="160" mass="17302">MEFSSLGELALHLAAISAAHQHHMHEGLEKCAKRIEETAKAEIGTYQSAVGPFPAWDQLADSTEQQKAQKGYPADSPLLASGDMRDSIEHVVRGHEAVIGAKDKKMVYHEFGTNKIPPRPVFGPALFRNKEFILRTIGRAAVSGLVGGQNIVPGLGYDGD</sequence>
<dbReference type="KEGG" id="crz:D1345_09185"/>
<protein>
    <recommendedName>
        <fullName evidence="3">HK97 gp10 family phage protein</fullName>
    </recommendedName>
</protein>
<proteinExistence type="predicted"/>
<name>A0AAD0RS31_9NEIS</name>